<feature type="transmembrane region" description="Helical" evidence="2">
    <location>
        <begin position="585"/>
        <end position="602"/>
    </location>
</feature>
<protein>
    <submittedName>
        <fullName evidence="3">Uncharacterized protein</fullName>
    </submittedName>
</protein>
<evidence type="ECO:0000313" key="4">
    <source>
        <dbReference type="Proteomes" id="UP000826656"/>
    </source>
</evidence>
<gene>
    <name evidence="3" type="ORF">KY290_023344</name>
</gene>
<evidence type="ECO:0000313" key="3">
    <source>
        <dbReference type="EMBL" id="KAH0759851.1"/>
    </source>
</evidence>
<feature type="compositionally biased region" description="Low complexity" evidence="1">
    <location>
        <begin position="15"/>
        <end position="28"/>
    </location>
</feature>
<dbReference type="Proteomes" id="UP000826656">
    <property type="component" value="Unassembled WGS sequence"/>
</dbReference>
<dbReference type="SUPFAM" id="SSF56672">
    <property type="entry name" value="DNA/RNA polymerases"/>
    <property type="match status" value="1"/>
</dbReference>
<evidence type="ECO:0000256" key="2">
    <source>
        <dbReference type="SAM" id="Phobius"/>
    </source>
</evidence>
<name>A0ABQ7V728_SOLTU</name>
<feature type="compositionally biased region" description="Basic and acidic residues" evidence="1">
    <location>
        <begin position="1"/>
        <end position="11"/>
    </location>
</feature>
<dbReference type="PANTHER" id="PTHR33064">
    <property type="entry name" value="POL PROTEIN"/>
    <property type="match status" value="1"/>
</dbReference>
<evidence type="ECO:0000256" key="1">
    <source>
        <dbReference type="SAM" id="MobiDB-lite"/>
    </source>
</evidence>
<comment type="caution">
    <text evidence="3">The sequence shown here is derived from an EMBL/GenBank/DDBJ whole genome shotgun (WGS) entry which is preliminary data.</text>
</comment>
<sequence length="603" mass="67090">MRDCPKRRMDDIAQPAGSAVASSSSVPSLGRGQQVPTGHGRGVRGAASSSGVQNRTYALGSRQNLEASHDVVTEMVEFDVIMGMDWFASCYATVDCRTKRVHFHFPNKAVLEWEGNVAAPREPPTLQSVPIVNDFMDVFPEELPGTQPISIPPYRIAPTELRELKEQLKDLLEKGLSPSEGEGERYTQDSFSNTCIPDQKRTMHITYDKYYKFFVIDDCMPMAFLGHIVYDEGIRVDSQKIEAVKDWPRPTTTTEVRSFLGLAGYYRSTSRRHRGVYSICDASGVGLGCVLTQHGTMATRNETLPLEGKVTLKSIVEAIADMSWRVANMKERMASVEDKLGMEERVNIPSNGVPQSQPNPVSSKVKKILLEDDKPIASLPCVDNVLVENVDTLADPIDDRIDSSSKIDMCPPSVDTYALNASSLFFNDCVDESVCACSSLVEGPCNVIKESLVSSTNDNVDQLNRSDSMSISIVEDPIACFAHRDHVLEHASKNDMCLFEDELEFFNSSRVVDHSLFKYNILFEDDEITLSDVPSGVSLESSIVLDSYTCYSNPLWCEAFPPKDGNLLLEDLVLLWERNVMRRKVAFVFPLLLLLGVFQLSMV</sequence>
<dbReference type="PANTHER" id="PTHR33064:SF37">
    <property type="entry name" value="RIBONUCLEASE H"/>
    <property type="match status" value="1"/>
</dbReference>
<feature type="region of interest" description="Disordered" evidence="1">
    <location>
        <begin position="1"/>
        <end position="52"/>
    </location>
</feature>
<proteinExistence type="predicted"/>
<reference evidence="3 4" key="1">
    <citation type="journal article" date="2021" name="bioRxiv">
        <title>Chromosome-scale and haplotype-resolved genome assembly of a tetraploid potato cultivar.</title>
        <authorList>
            <person name="Sun H."/>
            <person name="Jiao W.-B."/>
            <person name="Krause K."/>
            <person name="Campoy J.A."/>
            <person name="Goel M."/>
            <person name="Folz-Donahue K."/>
            <person name="Kukat C."/>
            <person name="Huettel B."/>
            <person name="Schneeberger K."/>
        </authorList>
    </citation>
    <scope>NUCLEOTIDE SEQUENCE [LARGE SCALE GENOMIC DNA]</scope>
    <source>
        <strain evidence="3">SolTubOtavaFocal</strain>
        <tissue evidence="3">Leaves</tissue>
    </source>
</reference>
<organism evidence="3 4">
    <name type="scientific">Solanum tuberosum</name>
    <name type="common">Potato</name>
    <dbReference type="NCBI Taxonomy" id="4113"/>
    <lineage>
        <taxon>Eukaryota</taxon>
        <taxon>Viridiplantae</taxon>
        <taxon>Streptophyta</taxon>
        <taxon>Embryophyta</taxon>
        <taxon>Tracheophyta</taxon>
        <taxon>Spermatophyta</taxon>
        <taxon>Magnoliopsida</taxon>
        <taxon>eudicotyledons</taxon>
        <taxon>Gunneridae</taxon>
        <taxon>Pentapetalae</taxon>
        <taxon>asterids</taxon>
        <taxon>lamiids</taxon>
        <taxon>Solanales</taxon>
        <taxon>Solanaceae</taxon>
        <taxon>Solanoideae</taxon>
        <taxon>Solaneae</taxon>
        <taxon>Solanum</taxon>
    </lineage>
</organism>
<dbReference type="InterPro" id="IPR043502">
    <property type="entry name" value="DNA/RNA_pol_sf"/>
</dbReference>
<keyword evidence="4" id="KW-1185">Reference proteome</keyword>
<dbReference type="InterPro" id="IPR043128">
    <property type="entry name" value="Rev_trsase/Diguanyl_cyclase"/>
</dbReference>
<accession>A0ABQ7V728</accession>
<dbReference type="Gene3D" id="3.10.10.10">
    <property type="entry name" value="HIV Type 1 Reverse Transcriptase, subunit A, domain 1"/>
    <property type="match status" value="1"/>
</dbReference>
<keyword evidence="2" id="KW-0812">Transmembrane</keyword>
<dbReference type="Gene3D" id="2.40.70.10">
    <property type="entry name" value="Acid Proteases"/>
    <property type="match status" value="1"/>
</dbReference>
<keyword evidence="2" id="KW-1133">Transmembrane helix</keyword>
<dbReference type="Gene3D" id="3.30.70.270">
    <property type="match status" value="1"/>
</dbReference>
<keyword evidence="2" id="KW-0472">Membrane</keyword>
<dbReference type="InterPro" id="IPR051320">
    <property type="entry name" value="Viral_Replic_Matur_Polypro"/>
</dbReference>
<dbReference type="InterPro" id="IPR021109">
    <property type="entry name" value="Peptidase_aspartic_dom_sf"/>
</dbReference>
<dbReference type="Pfam" id="PF08284">
    <property type="entry name" value="RVP_2"/>
    <property type="match status" value="1"/>
</dbReference>
<dbReference type="EMBL" id="JAIVGD010000015">
    <property type="protein sequence ID" value="KAH0759851.1"/>
    <property type="molecule type" value="Genomic_DNA"/>
</dbReference>